<dbReference type="PANTHER" id="PTHR42951">
    <property type="entry name" value="METALLO-BETA-LACTAMASE DOMAIN-CONTAINING"/>
    <property type="match status" value="1"/>
</dbReference>
<evidence type="ECO:0000313" key="2">
    <source>
        <dbReference type="EMBL" id="ETA07748.1"/>
    </source>
</evidence>
<protein>
    <submittedName>
        <fullName evidence="2">Beta-lactamase</fullName>
    </submittedName>
</protein>
<dbReference type="PATRIC" id="fig|1423140.3.peg.1313"/>
<dbReference type="Proteomes" id="UP000035035">
    <property type="component" value="Unassembled WGS sequence"/>
</dbReference>
<reference evidence="2 3" key="1">
    <citation type="journal article" date="2014" name="Genome Announc.">
        <title>Draft Genome Sequence of Gordonia alkanivorans Strain CGMCC6845, a Halotolerant Hydrocarbon-Degrading Bacterium.</title>
        <authorList>
            <person name="Wang X."/>
            <person name="Jin D."/>
            <person name="Zhou L."/>
            <person name="Wu L."/>
            <person name="An W."/>
            <person name="Zhao L."/>
        </authorList>
    </citation>
    <scope>NUCLEOTIDE SEQUENCE [LARGE SCALE GENOMIC DNA]</scope>
    <source>
        <strain evidence="2 3">CGMCC 6845</strain>
    </source>
</reference>
<dbReference type="InterPro" id="IPR050855">
    <property type="entry name" value="NDM-1-like"/>
</dbReference>
<dbReference type="PANTHER" id="PTHR42951:SF14">
    <property type="entry name" value="METALLO-BETA-LACTAMASE SUPERFAMILY PROTEIN"/>
    <property type="match status" value="1"/>
</dbReference>
<dbReference type="Pfam" id="PF00753">
    <property type="entry name" value="Lactamase_B"/>
    <property type="match status" value="1"/>
</dbReference>
<evidence type="ECO:0000259" key="1">
    <source>
        <dbReference type="SMART" id="SM00849"/>
    </source>
</evidence>
<dbReference type="Gene3D" id="3.60.15.10">
    <property type="entry name" value="Ribonuclease Z/Hydroxyacylglutathione hydrolase-like"/>
    <property type="match status" value="1"/>
</dbReference>
<dbReference type="HOGENOM" id="CLU_030571_2_3_11"/>
<accession>W9DE24</accession>
<proteinExistence type="predicted"/>
<dbReference type="InterPro" id="IPR036866">
    <property type="entry name" value="RibonucZ/Hydroxyglut_hydro"/>
</dbReference>
<feature type="domain" description="Metallo-beta-lactamase" evidence="1">
    <location>
        <begin position="30"/>
        <end position="237"/>
    </location>
</feature>
<organism evidence="2 3">
    <name type="scientific">Gordonia alkanivorans CGMCC 6845</name>
    <dbReference type="NCBI Taxonomy" id="1423140"/>
    <lineage>
        <taxon>Bacteria</taxon>
        <taxon>Bacillati</taxon>
        <taxon>Actinomycetota</taxon>
        <taxon>Actinomycetes</taxon>
        <taxon>Mycobacteriales</taxon>
        <taxon>Gordoniaceae</taxon>
        <taxon>Gordonia</taxon>
    </lineage>
</organism>
<name>W9DE24_9ACTN</name>
<dbReference type="EMBL" id="AYXO01000009">
    <property type="protein sequence ID" value="ETA07748.1"/>
    <property type="molecule type" value="Genomic_DNA"/>
</dbReference>
<dbReference type="AlphaFoldDB" id="W9DE24"/>
<dbReference type="SMART" id="SM00849">
    <property type="entry name" value="Lactamase_B"/>
    <property type="match status" value="1"/>
</dbReference>
<gene>
    <name evidence="2" type="ORF">V525_06500</name>
</gene>
<sequence>MRPSFRTARPMEITRLDADSATTYFVHTDVVNWVLLEQNGELTLIDGGYPGQAGQVIESINRIGRRPEDIRGALLTHAHVDHLGGLAKLQARYGFPVYMDPVEVDHALRHHLQQANALDLAPLVGTRRLWSWLAKTTPLGVLSRAGLSAAESFPGKLDLPGSPVPVASHGHTDGHSSYLVGDGRALVSGDALVSGHEVSAIVGPQCIPSLFQHDEATARRSVERFTELDAELLLAGHGPLYRGSVADAAHRALAL</sequence>
<dbReference type="RefSeq" id="WP_035754277.1">
    <property type="nucleotide sequence ID" value="NZ_KI629805.1"/>
</dbReference>
<dbReference type="InterPro" id="IPR001279">
    <property type="entry name" value="Metallo-B-lactamas"/>
</dbReference>
<keyword evidence="3" id="KW-1185">Reference proteome</keyword>
<comment type="caution">
    <text evidence="2">The sequence shown here is derived from an EMBL/GenBank/DDBJ whole genome shotgun (WGS) entry which is preliminary data.</text>
</comment>
<evidence type="ECO:0000313" key="3">
    <source>
        <dbReference type="Proteomes" id="UP000035035"/>
    </source>
</evidence>
<dbReference type="SUPFAM" id="SSF56281">
    <property type="entry name" value="Metallo-hydrolase/oxidoreductase"/>
    <property type="match status" value="1"/>
</dbReference>